<dbReference type="AlphaFoldDB" id="R6TDL0"/>
<sequence>MKTKQIVSLVLAALLSFAMLALSVGAKGSTASVIVFDDKMDVSAWSYWGRNVTSYDAGTNSFKVTANEWSMYATCMEMDSGDGTNFSTLTDIGVTPVNIRCEGGYNYLKIKMKTSGGFAPSALSAHLGTSTYFGEGQPWAVAGAKLCDLSGFENGEWQEIVVDLTKLEEHNAWLDDNQKANLQGMLLDKISLIFPEVLSGDQAVYIQYVGFFKTADEAGKYPDVNSPATGNAGIGAACAFLVFGIAAAAFSGTKRRSGK</sequence>
<dbReference type="EMBL" id="CBFW010000027">
    <property type="protein sequence ID" value="CDC70325.1"/>
    <property type="molecule type" value="Genomic_DNA"/>
</dbReference>
<feature type="signal peptide" evidence="2">
    <location>
        <begin position="1"/>
        <end position="26"/>
    </location>
</feature>
<keyword evidence="2" id="KW-0732">Signal</keyword>
<dbReference type="Proteomes" id="UP000017938">
    <property type="component" value="Unassembled WGS sequence"/>
</dbReference>
<keyword evidence="1" id="KW-0812">Transmembrane</keyword>
<name>R6TDL0_9BACT</name>
<protein>
    <submittedName>
        <fullName evidence="3">Uncharacterized protein</fullName>
    </submittedName>
</protein>
<keyword evidence="1" id="KW-0472">Membrane</keyword>
<keyword evidence="1" id="KW-1133">Transmembrane helix</keyword>
<proteinExistence type="predicted"/>
<organism evidence="3 4">
    <name type="scientific">Candidatus Colimorpha enterica</name>
    <dbReference type="NCBI Taxonomy" id="3083063"/>
    <lineage>
        <taxon>Bacteria</taxon>
        <taxon>Pseudomonadati</taxon>
        <taxon>Bacteroidota</taxon>
        <taxon>Bacteroidia</taxon>
        <taxon>Bacteroidales</taxon>
        <taxon>Candidatus Colimorpha</taxon>
    </lineage>
</organism>
<comment type="caution">
    <text evidence="3">The sequence shown here is derived from an EMBL/GenBank/DDBJ whole genome shotgun (WGS) entry which is preliminary data.</text>
</comment>
<dbReference type="STRING" id="1263015.BN580_00707"/>
<evidence type="ECO:0000313" key="4">
    <source>
        <dbReference type="Proteomes" id="UP000017938"/>
    </source>
</evidence>
<feature type="transmembrane region" description="Helical" evidence="1">
    <location>
        <begin position="232"/>
        <end position="250"/>
    </location>
</feature>
<reference evidence="3" key="1">
    <citation type="submission" date="2012-11" db="EMBL/GenBank/DDBJ databases">
        <title>Dependencies among metagenomic species, viruses, plasmids and units of genetic variation.</title>
        <authorList>
            <person name="Nielsen H.B."/>
            <person name="Almeida M."/>
            <person name="Juncker A.S."/>
            <person name="Rasmussen S."/>
            <person name="Li J."/>
            <person name="Sunagawa S."/>
            <person name="Plichta D."/>
            <person name="Gautier L."/>
            <person name="Le Chatelier E."/>
            <person name="Peletier E."/>
            <person name="Bonde I."/>
            <person name="Nielsen T."/>
            <person name="Manichanh C."/>
            <person name="Arumugam M."/>
            <person name="Batto J."/>
            <person name="Santos M.B.Q.D."/>
            <person name="Blom N."/>
            <person name="Borruel N."/>
            <person name="Burgdorf K.S."/>
            <person name="Boumezbeur F."/>
            <person name="Casellas F."/>
            <person name="Dore J."/>
            <person name="Guarner F."/>
            <person name="Hansen T."/>
            <person name="Hildebrand F."/>
            <person name="Kaas R.S."/>
            <person name="Kennedy S."/>
            <person name="Kristiansen K."/>
            <person name="Kultima J.R."/>
            <person name="Leonard P."/>
            <person name="Levenez F."/>
            <person name="Lund O."/>
            <person name="Moumen B."/>
            <person name="Le Paslier D."/>
            <person name="Pons N."/>
            <person name="Pedersen O."/>
            <person name="Prifti E."/>
            <person name="Qin J."/>
            <person name="Raes J."/>
            <person name="Tap J."/>
            <person name="Tims S."/>
            <person name="Ussery D.W."/>
            <person name="Yamada T."/>
            <person name="MetaHit consortium"/>
            <person name="Renault P."/>
            <person name="Sicheritz-Ponten T."/>
            <person name="Bork P."/>
            <person name="Wang J."/>
            <person name="Brunak S."/>
            <person name="Ehrlich S.D."/>
        </authorList>
    </citation>
    <scope>NUCLEOTIDE SEQUENCE [LARGE SCALE GENOMIC DNA]</scope>
</reference>
<evidence type="ECO:0000313" key="3">
    <source>
        <dbReference type="EMBL" id="CDC70325.1"/>
    </source>
</evidence>
<feature type="chain" id="PRO_5004432328" evidence="2">
    <location>
        <begin position="27"/>
        <end position="259"/>
    </location>
</feature>
<evidence type="ECO:0000256" key="1">
    <source>
        <dbReference type="SAM" id="Phobius"/>
    </source>
</evidence>
<accession>R6TDL0</accession>
<evidence type="ECO:0000256" key="2">
    <source>
        <dbReference type="SAM" id="SignalP"/>
    </source>
</evidence>
<gene>
    <name evidence="3" type="ORF">BN580_00707</name>
</gene>